<evidence type="ECO:0000256" key="7">
    <source>
        <dbReference type="SAM" id="MobiDB-lite"/>
    </source>
</evidence>
<evidence type="ECO:0000259" key="8">
    <source>
        <dbReference type="Pfam" id="PF07727"/>
    </source>
</evidence>
<feature type="compositionally biased region" description="Basic and acidic residues" evidence="7">
    <location>
        <begin position="415"/>
        <end position="424"/>
    </location>
</feature>
<feature type="region of interest" description="Disordered" evidence="7">
    <location>
        <begin position="384"/>
        <end position="452"/>
    </location>
</feature>
<dbReference type="InterPro" id="IPR025724">
    <property type="entry name" value="GAG-pre-integrase_dom"/>
</dbReference>
<dbReference type="InterPro" id="IPR012337">
    <property type="entry name" value="RNaseH-like_sf"/>
</dbReference>
<dbReference type="SUPFAM" id="SSF53098">
    <property type="entry name" value="Ribonuclease H-like"/>
    <property type="match status" value="1"/>
</dbReference>
<comment type="catalytic activity">
    <reaction evidence="1">
        <text>2 a phenolic donor + H2O2 = 2 a phenolic radical donor + 2 H2O</text>
        <dbReference type="Rhea" id="RHEA:56136"/>
        <dbReference type="ChEBI" id="CHEBI:15377"/>
        <dbReference type="ChEBI" id="CHEBI:16240"/>
        <dbReference type="ChEBI" id="CHEBI:139520"/>
        <dbReference type="ChEBI" id="CHEBI:139521"/>
        <dbReference type="EC" id="1.11.1.7"/>
    </reaction>
</comment>
<protein>
    <recommendedName>
        <fullName evidence="2">peroxidase</fullName>
        <ecNumber evidence="2">1.11.1.7</ecNumber>
    </recommendedName>
</protein>
<evidence type="ECO:0000256" key="3">
    <source>
        <dbReference type="ARBA" id="ARBA00022723"/>
    </source>
</evidence>
<reference evidence="10" key="2">
    <citation type="submission" date="2022-01" db="EMBL/GenBank/DDBJ databases">
        <authorList>
            <person name="Yamashiro T."/>
            <person name="Shiraishi A."/>
            <person name="Satake H."/>
            <person name="Nakayama K."/>
        </authorList>
    </citation>
    <scope>NUCLEOTIDE SEQUENCE</scope>
</reference>
<keyword evidence="3" id="KW-0479">Metal-binding</keyword>
<gene>
    <name evidence="10" type="ORF">Tco_0769666</name>
</gene>
<keyword evidence="6" id="KW-0408">Iron</keyword>
<dbReference type="InterPro" id="IPR036397">
    <property type="entry name" value="RNaseH_sf"/>
</dbReference>
<organism evidence="10 11">
    <name type="scientific">Tanacetum coccineum</name>
    <dbReference type="NCBI Taxonomy" id="301880"/>
    <lineage>
        <taxon>Eukaryota</taxon>
        <taxon>Viridiplantae</taxon>
        <taxon>Streptophyta</taxon>
        <taxon>Embryophyta</taxon>
        <taxon>Tracheophyta</taxon>
        <taxon>Spermatophyta</taxon>
        <taxon>Magnoliopsida</taxon>
        <taxon>eudicotyledons</taxon>
        <taxon>Gunneridae</taxon>
        <taxon>Pentapetalae</taxon>
        <taxon>asterids</taxon>
        <taxon>campanulids</taxon>
        <taxon>Asterales</taxon>
        <taxon>Asteraceae</taxon>
        <taxon>Asteroideae</taxon>
        <taxon>Anthemideae</taxon>
        <taxon>Anthemidinae</taxon>
        <taxon>Tanacetum</taxon>
    </lineage>
</organism>
<dbReference type="PROSITE" id="PS00435">
    <property type="entry name" value="PEROXIDASE_1"/>
    <property type="match status" value="1"/>
</dbReference>
<comment type="caution">
    <text evidence="10">The sequence shown here is derived from an EMBL/GenBank/DDBJ whole genome shotgun (WGS) entry which is preliminary data.</text>
</comment>
<evidence type="ECO:0000259" key="9">
    <source>
        <dbReference type="Pfam" id="PF13976"/>
    </source>
</evidence>
<sequence length="678" mass="76488">MTAPSTSGTNDTANNAYEVSYVSPMSACSPQQDLEQIHEDDLEAMDLKWQLSLLSMRAKRYFQRTGKKIFINANDTARYDKSKAMLAIDGVGFDWSDMAEEQVQTNMALMAFSDSEGKPLMDDKGFVDSGCLRHMTGNIAYLSDFKKFDGGYVTFDGREHMGKPLMDDKGFVDSGCSRHMTENIAYLTDFKEFDGGYVTFGGGAHGGKISGKGTLKTDSLDFEDVYFVNELKFNLFSVSQMCDKKNYVLFTDTEYESMLWHRRLGHINFKNINKLVKDNLVRGLPTKRFENDQTCVACLMGRQHRASCKEKGIRREYSVARTPQQNGVVERRNRILIEAARTMLADSKLPTTFWAEAVSTSTQKEEISQDCIVMPIWKDASYFDSPSKDVGNGEPKSAADDQKQVEDGLDNENDEKDKSEDDSSPKGVNTAGQHVNTASPEVNTDSPKDMFTMGASHTLEATHVEFFSDEDEPEVDLGNILNSYTVPTTPNTRIHKDHPIKNVIGDVKSSIQTRRMTKPTSEQGFLSAVYEQKTHDTLNTCLYACFLSQIEPTSIAKALSDSSWVEAMQEELLQFKLQQVWILVDLPIGKRAIGTKWVFKNKKDERVIVIRNKGRLVAQGHRQEEGIDYEEVFALMARIEAIRLFLVYASFMGFLVYQMDVKSAFLYGTIEEEVYVTL</sequence>
<dbReference type="InterPro" id="IPR013103">
    <property type="entry name" value="RVT_2"/>
</dbReference>
<dbReference type="InterPro" id="IPR019793">
    <property type="entry name" value="Peroxidases_heam-ligand_BS"/>
</dbReference>
<name>A0ABQ4ZAC7_9ASTR</name>
<dbReference type="EC" id="1.11.1.7" evidence="2"/>
<feature type="compositionally biased region" description="Basic and acidic residues" evidence="7">
    <location>
        <begin position="397"/>
        <end position="406"/>
    </location>
</feature>
<feature type="domain" description="Reverse transcriptase Ty1/copia-type" evidence="8">
    <location>
        <begin position="579"/>
        <end position="676"/>
    </location>
</feature>
<accession>A0ABQ4ZAC7</accession>
<evidence type="ECO:0000256" key="2">
    <source>
        <dbReference type="ARBA" id="ARBA00012313"/>
    </source>
</evidence>
<proteinExistence type="predicted"/>
<evidence type="ECO:0000256" key="6">
    <source>
        <dbReference type="ARBA" id="ARBA00023004"/>
    </source>
</evidence>
<dbReference type="InterPro" id="IPR039537">
    <property type="entry name" value="Retrotran_Ty1/copia-like"/>
</dbReference>
<evidence type="ECO:0000256" key="4">
    <source>
        <dbReference type="ARBA" id="ARBA00022801"/>
    </source>
</evidence>
<dbReference type="PANTHER" id="PTHR42648">
    <property type="entry name" value="TRANSPOSASE, PUTATIVE-RELATED"/>
    <property type="match status" value="1"/>
</dbReference>
<evidence type="ECO:0000313" key="10">
    <source>
        <dbReference type="EMBL" id="GJS87030.1"/>
    </source>
</evidence>
<dbReference type="EMBL" id="BQNB010011166">
    <property type="protein sequence ID" value="GJS87030.1"/>
    <property type="molecule type" value="Genomic_DNA"/>
</dbReference>
<dbReference type="Pfam" id="PF13976">
    <property type="entry name" value="gag_pre-integrs"/>
    <property type="match status" value="1"/>
</dbReference>
<dbReference type="Pfam" id="PF07727">
    <property type="entry name" value="RVT_2"/>
    <property type="match status" value="1"/>
</dbReference>
<keyword evidence="5" id="KW-0560">Oxidoreductase</keyword>
<dbReference type="Proteomes" id="UP001151760">
    <property type="component" value="Unassembled WGS sequence"/>
</dbReference>
<evidence type="ECO:0000313" key="11">
    <source>
        <dbReference type="Proteomes" id="UP001151760"/>
    </source>
</evidence>
<feature type="compositionally biased region" description="Polar residues" evidence="7">
    <location>
        <begin position="426"/>
        <end position="445"/>
    </location>
</feature>
<reference evidence="10" key="1">
    <citation type="journal article" date="2022" name="Int. J. Mol. Sci.">
        <title>Draft Genome of Tanacetum Coccineum: Genomic Comparison of Closely Related Tanacetum-Family Plants.</title>
        <authorList>
            <person name="Yamashiro T."/>
            <person name="Shiraishi A."/>
            <person name="Nakayama K."/>
            <person name="Satake H."/>
        </authorList>
    </citation>
    <scope>NUCLEOTIDE SEQUENCE</scope>
</reference>
<dbReference type="PANTHER" id="PTHR42648:SF32">
    <property type="entry name" value="RIBONUCLEASE H-LIKE DOMAIN, GAG-PRE-INTEGRASE DOMAIN PROTEIN-RELATED"/>
    <property type="match status" value="1"/>
</dbReference>
<feature type="domain" description="GAG-pre-integrase" evidence="9">
    <location>
        <begin position="236"/>
        <end position="303"/>
    </location>
</feature>
<keyword evidence="4" id="KW-0378">Hydrolase</keyword>
<evidence type="ECO:0000256" key="1">
    <source>
        <dbReference type="ARBA" id="ARBA00000189"/>
    </source>
</evidence>
<keyword evidence="11" id="KW-1185">Reference proteome</keyword>
<evidence type="ECO:0000256" key="5">
    <source>
        <dbReference type="ARBA" id="ARBA00023002"/>
    </source>
</evidence>
<dbReference type="Gene3D" id="3.30.420.10">
    <property type="entry name" value="Ribonuclease H-like superfamily/Ribonuclease H"/>
    <property type="match status" value="1"/>
</dbReference>